<proteinExistence type="predicted"/>
<evidence type="ECO:0000256" key="2">
    <source>
        <dbReference type="SAM" id="MobiDB-lite"/>
    </source>
</evidence>
<feature type="chain" id="PRO_5015392905" description="Organic solvent tolerance-like N-terminal domain-containing protein" evidence="3">
    <location>
        <begin position="33"/>
        <end position="231"/>
    </location>
</feature>
<reference evidence="5 6" key="1">
    <citation type="submission" date="2018-02" db="EMBL/GenBank/DDBJ databases">
        <title>Whole genome sequencing of endophytic bacterium.</title>
        <authorList>
            <person name="Eedara R."/>
            <person name="Podile A.R."/>
        </authorList>
    </citation>
    <scope>NUCLEOTIDE SEQUENCE [LARGE SCALE GENOMIC DNA]</scope>
    <source>
        <strain evidence="5 6">RP1T</strain>
    </source>
</reference>
<evidence type="ECO:0000313" key="6">
    <source>
        <dbReference type="Proteomes" id="UP000237682"/>
    </source>
</evidence>
<protein>
    <recommendedName>
        <fullName evidence="4">Organic solvent tolerance-like N-terminal domain-containing protein</fullName>
    </recommendedName>
</protein>
<evidence type="ECO:0000256" key="1">
    <source>
        <dbReference type="ARBA" id="ARBA00022729"/>
    </source>
</evidence>
<feature type="region of interest" description="Disordered" evidence="2">
    <location>
        <begin position="96"/>
        <end position="149"/>
    </location>
</feature>
<organism evidence="5 6">
    <name type="scientific">Labrys okinawensis</name>
    <dbReference type="NCBI Taxonomy" id="346911"/>
    <lineage>
        <taxon>Bacteria</taxon>
        <taxon>Pseudomonadati</taxon>
        <taxon>Pseudomonadota</taxon>
        <taxon>Alphaproteobacteria</taxon>
        <taxon>Hyphomicrobiales</taxon>
        <taxon>Xanthobacteraceae</taxon>
        <taxon>Labrys</taxon>
    </lineage>
</organism>
<feature type="region of interest" description="Disordered" evidence="2">
    <location>
        <begin position="31"/>
        <end position="52"/>
    </location>
</feature>
<dbReference type="Pfam" id="PF03968">
    <property type="entry name" value="LptD_N"/>
    <property type="match status" value="1"/>
</dbReference>
<name>A0A2S9QGC5_9HYPH</name>
<dbReference type="GO" id="GO:0009279">
    <property type="term" value="C:cell outer membrane"/>
    <property type="evidence" value="ECO:0007669"/>
    <property type="project" value="TreeGrafter"/>
</dbReference>
<dbReference type="RefSeq" id="WP_105860702.1">
    <property type="nucleotide sequence ID" value="NZ_PUEJ01000002.1"/>
</dbReference>
<dbReference type="InterPro" id="IPR052037">
    <property type="entry name" value="LPS_export_LptA"/>
</dbReference>
<dbReference type="OrthoDB" id="9811926at2"/>
<dbReference type="GO" id="GO:0015920">
    <property type="term" value="P:lipopolysaccharide transport"/>
    <property type="evidence" value="ECO:0007669"/>
    <property type="project" value="TreeGrafter"/>
</dbReference>
<dbReference type="Gene3D" id="2.60.450.10">
    <property type="entry name" value="Lipopolysaccharide (LPS) transport protein A like domain"/>
    <property type="match status" value="1"/>
</dbReference>
<evidence type="ECO:0000256" key="3">
    <source>
        <dbReference type="SAM" id="SignalP"/>
    </source>
</evidence>
<sequence>MMRPSPTSRRLAPALLLPLALLVSSLALPAGAQEKKPSTPFQGFSSDNDKPVNIKADQLETHQDEQKAIFTGNVVATQGESTLTAEELTVFYEAASPPGKQPADAAGASPTQPATPSAAQQASPSAALPADASSTAEAAGADAPPEPAENKVKKLVAKGNVVVTAPDQKATGDDGILDMETNIATLTGQEVVMSQGCNVLRGKKLVVNTQTGRATVTGGTTGHFVSGDQKC</sequence>
<accession>A0A2S9QGC5</accession>
<dbReference type="Proteomes" id="UP000237682">
    <property type="component" value="Unassembled WGS sequence"/>
</dbReference>
<evidence type="ECO:0000313" key="5">
    <source>
        <dbReference type="EMBL" id="PRH88350.1"/>
    </source>
</evidence>
<comment type="caution">
    <text evidence="5">The sequence shown here is derived from an EMBL/GenBank/DDBJ whole genome shotgun (WGS) entry which is preliminary data.</text>
</comment>
<feature type="compositionally biased region" description="Low complexity" evidence="2">
    <location>
        <begin position="105"/>
        <end position="143"/>
    </location>
</feature>
<feature type="domain" description="Organic solvent tolerance-like N-terminal" evidence="4">
    <location>
        <begin position="53"/>
        <end position="212"/>
    </location>
</feature>
<feature type="signal peptide" evidence="3">
    <location>
        <begin position="1"/>
        <end position="32"/>
    </location>
</feature>
<dbReference type="EMBL" id="PUEJ01000002">
    <property type="protein sequence ID" value="PRH88350.1"/>
    <property type="molecule type" value="Genomic_DNA"/>
</dbReference>
<dbReference type="PANTHER" id="PTHR36504">
    <property type="entry name" value="LIPOPOLYSACCHARIDE EXPORT SYSTEM PROTEIN LPTA"/>
    <property type="match status" value="1"/>
</dbReference>
<evidence type="ECO:0000259" key="4">
    <source>
        <dbReference type="Pfam" id="PF03968"/>
    </source>
</evidence>
<keyword evidence="1 3" id="KW-0732">Signal</keyword>
<dbReference type="AlphaFoldDB" id="A0A2S9QGC5"/>
<dbReference type="GO" id="GO:0030288">
    <property type="term" value="C:outer membrane-bounded periplasmic space"/>
    <property type="evidence" value="ECO:0007669"/>
    <property type="project" value="TreeGrafter"/>
</dbReference>
<keyword evidence="6" id="KW-1185">Reference proteome</keyword>
<dbReference type="GO" id="GO:0017089">
    <property type="term" value="F:glycolipid transfer activity"/>
    <property type="evidence" value="ECO:0007669"/>
    <property type="project" value="TreeGrafter"/>
</dbReference>
<dbReference type="PANTHER" id="PTHR36504:SF1">
    <property type="entry name" value="LIPOPOLYSACCHARIDE EXPORT SYSTEM PROTEIN LPTA"/>
    <property type="match status" value="1"/>
</dbReference>
<dbReference type="InterPro" id="IPR005653">
    <property type="entry name" value="OstA-like_N"/>
</dbReference>
<gene>
    <name evidence="5" type="ORF">C5L14_03640</name>
</gene>